<evidence type="ECO:0000313" key="3">
    <source>
        <dbReference type="Proteomes" id="UP000285710"/>
    </source>
</evidence>
<dbReference type="Pfam" id="PF02515">
    <property type="entry name" value="CoA_transf_3"/>
    <property type="match status" value="1"/>
</dbReference>
<sequence length="394" mass="42708">MNTLPSGCLNGTVVVDASRVLAGPFAGQLLGDYGAEVTKVEAFDGDDTRRFGPPFVDGVAPYFLGLNRNKQDLAVDLSTSAGMELLFEMLEQADVFIENFKLGTWAKWGIGNLSEITRRFPRLIHCRVSGFGDTGEYGGLPGYDAAIQAMSGLMAINGDPADDACRIGIPVVDTCTGMYGAMGILMALLERNRSGKGQMVEVTLYDTAIAMLHPHAANVLNGGKAIRTGNGHPNIVPYDLFPTGTVKLFVAIGNDRQFRTFCRELGDEALGTDPLYRTNGDRVVNRKSLRARIEPLLTAHDGLVLFERLMELGVPCAPVLSVEKALALDHTRSREMTVEYEGYRGPGLAVKLKRTPGSVRLVPPTIGQHSREILGRFGFDDMKIADLFGEGVVR</sequence>
<keyword evidence="3" id="KW-1185">Reference proteome</keyword>
<dbReference type="Gene3D" id="3.40.50.10540">
    <property type="entry name" value="Crotonobetainyl-coa:carnitine coa-transferase, domain 1"/>
    <property type="match status" value="1"/>
</dbReference>
<dbReference type="InterPro" id="IPR023606">
    <property type="entry name" value="CoA-Trfase_III_dom_1_sf"/>
</dbReference>
<comment type="caution">
    <text evidence="2">The sequence shown here is derived from an EMBL/GenBank/DDBJ whole genome shotgun (WGS) entry which is preliminary data.</text>
</comment>
<dbReference type="Proteomes" id="UP000285710">
    <property type="component" value="Unassembled WGS sequence"/>
</dbReference>
<organism evidence="2 3">
    <name type="scientific">Paenirhodobacter populi</name>
    <dbReference type="NCBI Taxonomy" id="2306993"/>
    <lineage>
        <taxon>Bacteria</taxon>
        <taxon>Pseudomonadati</taxon>
        <taxon>Pseudomonadota</taxon>
        <taxon>Alphaproteobacteria</taxon>
        <taxon>Rhodobacterales</taxon>
        <taxon>Rhodobacter group</taxon>
        <taxon>Paenirhodobacter</taxon>
    </lineage>
</organism>
<dbReference type="InterPro" id="IPR044855">
    <property type="entry name" value="CoA-Trfase_III_dom3_sf"/>
</dbReference>
<reference evidence="2 3" key="1">
    <citation type="submission" date="2019-01" db="EMBL/GenBank/DDBJ databases">
        <title>Sinorhodobacter populi sp. nov. isolated from the symptomatic bark tissue of Populus euramericana canker.</title>
        <authorList>
            <person name="Xu G."/>
        </authorList>
    </citation>
    <scope>NUCLEOTIDE SEQUENCE [LARGE SCALE GENOMIC DNA]</scope>
    <source>
        <strain evidence="2 3">2D-5</strain>
    </source>
</reference>
<dbReference type="Gene3D" id="3.30.1540.10">
    <property type="entry name" value="formyl-coa transferase, domain 3"/>
    <property type="match status" value="1"/>
</dbReference>
<name>A0A443IL72_9RHOB</name>
<dbReference type="EMBL" id="SAUW01000034">
    <property type="protein sequence ID" value="RWR05755.1"/>
    <property type="molecule type" value="Genomic_DNA"/>
</dbReference>
<dbReference type="PANTHER" id="PTHR48207:SF3">
    <property type="entry name" value="SUCCINATE--HYDROXYMETHYLGLUTARATE COA-TRANSFERASE"/>
    <property type="match status" value="1"/>
</dbReference>
<dbReference type="SUPFAM" id="SSF89796">
    <property type="entry name" value="CoA-transferase family III (CaiB/BaiF)"/>
    <property type="match status" value="1"/>
</dbReference>
<dbReference type="AlphaFoldDB" id="A0A443IL72"/>
<dbReference type="PANTHER" id="PTHR48207">
    <property type="entry name" value="SUCCINATE--HYDROXYMETHYLGLUTARATE COA-TRANSFERASE"/>
    <property type="match status" value="1"/>
</dbReference>
<keyword evidence="1 2" id="KW-0808">Transferase</keyword>
<gene>
    <name evidence="2" type="ORF">D2T33_19415</name>
</gene>
<evidence type="ECO:0000313" key="2">
    <source>
        <dbReference type="EMBL" id="RWR05755.1"/>
    </source>
</evidence>
<dbReference type="InterPro" id="IPR050483">
    <property type="entry name" value="CoA-transferase_III_domain"/>
</dbReference>
<protein>
    <submittedName>
        <fullName evidence="2">CoA transferase</fullName>
    </submittedName>
</protein>
<dbReference type="GO" id="GO:0008410">
    <property type="term" value="F:CoA-transferase activity"/>
    <property type="evidence" value="ECO:0007669"/>
    <property type="project" value="TreeGrafter"/>
</dbReference>
<proteinExistence type="predicted"/>
<dbReference type="RefSeq" id="WP_128270873.1">
    <property type="nucleotide sequence ID" value="NZ_SAUW01000034.1"/>
</dbReference>
<accession>A0A443IL72</accession>
<dbReference type="InterPro" id="IPR003673">
    <property type="entry name" value="CoA-Trfase_fam_III"/>
</dbReference>
<evidence type="ECO:0000256" key="1">
    <source>
        <dbReference type="ARBA" id="ARBA00022679"/>
    </source>
</evidence>
<reference evidence="2 3" key="2">
    <citation type="submission" date="2019-01" db="EMBL/GenBank/DDBJ databases">
        <authorList>
            <person name="Li Y."/>
        </authorList>
    </citation>
    <scope>NUCLEOTIDE SEQUENCE [LARGE SCALE GENOMIC DNA]</scope>
    <source>
        <strain evidence="2 3">2D-5</strain>
    </source>
</reference>